<keyword evidence="1" id="KW-1133">Transmembrane helix</keyword>
<dbReference type="Proteomes" id="UP000284109">
    <property type="component" value="Unassembled WGS sequence"/>
</dbReference>
<proteinExistence type="predicted"/>
<dbReference type="OrthoDB" id="2295852at2"/>
<sequence length="255" mass="29199">MRYSLQQEFYKLVHRKITWIIPLLLLGLMILTGLIMPSSEARLEAMATYNSDQWLTLLLIIIASTSFSMEFQNNAILTILYKASNKVYVFISKLIVIESYNLGLHLLALSFTVLLKSVGFGGKINWLAIYQYQQPLWLNMFHTTILDLLSSTLCISLILLMSCLINNNAIVIALNLGIIFMGSGFSADILNHSGQLITIMKWNPLNMTNLTTQYYNYAMYHQTTHLLNSQLLTGTILYTITFFLLGYLVFRKKHF</sequence>
<keyword evidence="1" id="KW-0472">Membrane</keyword>
<reference evidence="4 5" key="1">
    <citation type="submission" date="2018-07" db="EMBL/GenBank/DDBJ databases">
        <title>Genome sequences of six Lactobacillus spp. isolated from bumble bee guts.</title>
        <authorList>
            <person name="Motta E.V.S."/>
            <person name="Moran N.A."/>
        </authorList>
    </citation>
    <scope>NUCLEOTIDE SEQUENCE [LARGE SCALE GENOMIC DNA]</scope>
    <source>
        <strain evidence="3 4">BI-1.1</strain>
        <strain evidence="2 5">LV-8.1</strain>
    </source>
</reference>
<comment type="caution">
    <text evidence="2">The sequence shown here is derived from an EMBL/GenBank/DDBJ whole genome shotgun (WGS) entry which is preliminary data.</text>
</comment>
<organism evidence="2 5">
    <name type="scientific">Bombilactobacillus bombi</name>
    <dbReference type="NCBI Taxonomy" id="1303590"/>
    <lineage>
        <taxon>Bacteria</taxon>
        <taxon>Bacillati</taxon>
        <taxon>Bacillota</taxon>
        <taxon>Bacilli</taxon>
        <taxon>Lactobacillales</taxon>
        <taxon>Lactobacillaceae</taxon>
        <taxon>Bombilactobacillus</taxon>
    </lineage>
</organism>
<evidence type="ECO:0000313" key="4">
    <source>
        <dbReference type="Proteomes" id="UP000284109"/>
    </source>
</evidence>
<keyword evidence="1" id="KW-0812">Transmembrane</keyword>
<dbReference type="PANTHER" id="PTHR37305:SF1">
    <property type="entry name" value="MEMBRANE PROTEIN"/>
    <property type="match status" value="1"/>
</dbReference>
<dbReference type="RefSeq" id="WP_118902722.1">
    <property type="nucleotide sequence ID" value="NZ_CP031513.1"/>
</dbReference>
<feature type="transmembrane region" description="Helical" evidence="1">
    <location>
        <begin position="140"/>
        <end position="161"/>
    </location>
</feature>
<evidence type="ECO:0000313" key="3">
    <source>
        <dbReference type="EMBL" id="RHW50193.1"/>
    </source>
</evidence>
<gene>
    <name evidence="3" type="ORF">DS831_08540</name>
    <name evidence="2" type="ORF">DS832_04570</name>
</gene>
<dbReference type="KEGG" id="lbm:DS830_05015"/>
<protein>
    <submittedName>
        <fullName evidence="2">ABC transporter permease</fullName>
    </submittedName>
</protein>
<feature type="transmembrane region" description="Helical" evidence="1">
    <location>
        <begin position="231"/>
        <end position="250"/>
    </location>
</feature>
<evidence type="ECO:0000313" key="5">
    <source>
        <dbReference type="Proteomes" id="UP000284822"/>
    </source>
</evidence>
<dbReference type="AlphaFoldDB" id="A0A347SS62"/>
<dbReference type="EMBL" id="QOCS01000008">
    <property type="protein sequence ID" value="RHW47424.1"/>
    <property type="molecule type" value="Genomic_DNA"/>
</dbReference>
<dbReference type="Pfam" id="PF12730">
    <property type="entry name" value="ABC2_membrane_4"/>
    <property type="match status" value="1"/>
</dbReference>
<keyword evidence="4" id="KW-1185">Reference proteome</keyword>
<feature type="transmembrane region" description="Helical" evidence="1">
    <location>
        <begin position="168"/>
        <end position="187"/>
    </location>
</feature>
<dbReference type="Proteomes" id="UP000284822">
    <property type="component" value="Unassembled WGS sequence"/>
</dbReference>
<dbReference type="EMBL" id="QOCR01000004">
    <property type="protein sequence ID" value="RHW50193.1"/>
    <property type="molecule type" value="Genomic_DNA"/>
</dbReference>
<dbReference type="PANTHER" id="PTHR37305">
    <property type="entry name" value="INTEGRAL MEMBRANE PROTEIN-RELATED"/>
    <property type="match status" value="1"/>
</dbReference>
<evidence type="ECO:0000313" key="2">
    <source>
        <dbReference type="EMBL" id="RHW47424.1"/>
    </source>
</evidence>
<feature type="transmembrane region" description="Helical" evidence="1">
    <location>
        <begin position="57"/>
        <end position="81"/>
    </location>
</feature>
<evidence type="ECO:0000256" key="1">
    <source>
        <dbReference type="SAM" id="Phobius"/>
    </source>
</evidence>
<feature type="transmembrane region" description="Helical" evidence="1">
    <location>
        <begin position="20"/>
        <end position="37"/>
    </location>
</feature>
<accession>A0A347SS62</accession>
<name>A0A347SS62_9LACO</name>